<organism evidence="2 3">
    <name type="scientific">Perkinsus olseni</name>
    <name type="common">Perkinsus atlanticus</name>
    <dbReference type="NCBI Taxonomy" id="32597"/>
    <lineage>
        <taxon>Eukaryota</taxon>
        <taxon>Sar</taxon>
        <taxon>Alveolata</taxon>
        <taxon>Perkinsozoa</taxon>
        <taxon>Perkinsea</taxon>
        <taxon>Perkinsida</taxon>
        <taxon>Perkinsidae</taxon>
        <taxon>Perkinsus</taxon>
    </lineage>
</organism>
<keyword evidence="2" id="KW-0347">Helicase</keyword>
<feature type="compositionally biased region" description="Acidic residues" evidence="1">
    <location>
        <begin position="12"/>
        <end position="22"/>
    </location>
</feature>
<feature type="non-terminal residue" evidence="2">
    <location>
        <position position="138"/>
    </location>
</feature>
<dbReference type="GO" id="GO:0004386">
    <property type="term" value="F:helicase activity"/>
    <property type="evidence" value="ECO:0007669"/>
    <property type="project" value="UniProtKB-KW"/>
</dbReference>
<evidence type="ECO:0000313" key="3">
    <source>
        <dbReference type="Proteomes" id="UP000574390"/>
    </source>
</evidence>
<feature type="compositionally biased region" description="Basic and acidic residues" evidence="1">
    <location>
        <begin position="34"/>
        <end position="45"/>
    </location>
</feature>
<comment type="caution">
    <text evidence="2">The sequence shown here is derived from an EMBL/GenBank/DDBJ whole genome shotgun (WGS) entry which is preliminary data.</text>
</comment>
<accession>A0A7J6RPB7</accession>
<reference evidence="2 3" key="1">
    <citation type="submission" date="2020-04" db="EMBL/GenBank/DDBJ databases">
        <title>Perkinsus olseni comparative genomics.</title>
        <authorList>
            <person name="Bogema D.R."/>
        </authorList>
    </citation>
    <scope>NUCLEOTIDE SEQUENCE [LARGE SCALE GENOMIC DNA]</scope>
    <source>
        <strain evidence="2">ATCC PRA-205</strain>
    </source>
</reference>
<evidence type="ECO:0000313" key="2">
    <source>
        <dbReference type="EMBL" id="KAF4722427.1"/>
    </source>
</evidence>
<dbReference type="AlphaFoldDB" id="A0A7J6RPB7"/>
<dbReference type="Proteomes" id="UP000574390">
    <property type="component" value="Unassembled WGS sequence"/>
</dbReference>
<proteinExistence type="predicted"/>
<feature type="region of interest" description="Disordered" evidence="1">
    <location>
        <begin position="1"/>
        <end position="45"/>
    </location>
</feature>
<evidence type="ECO:0000256" key="1">
    <source>
        <dbReference type="SAM" id="MobiDB-lite"/>
    </source>
</evidence>
<feature type="compositionally biased region" description="Low complexity" evidence="1">
    <location>
        <begin position="23"/>
        <end position="32"/>
    </location>
</feature>
<sequence>MSDFDAASYGGGDDDFYDDFDGAAEGTETAAESGEERELGLEQEARGRTSWGFTLKDDTTAADALRDWVSYLPAGKLDLASDIGDSRGIYVVHMESLLINVLQTEMPNFDTQPIFAKALFSIERCLSILAELRGTTGM</sequence>
<gene>
    <name evidence="2" type="primary">DDX60_6</name>
    <name evidence="2" type="ORF">FOZ62_032151</name>
</gene>
<dbReference type="EMBL" id="JABANM010020691">
    <property type="protein sequence ID" value="KAF4722427.1"/>
    <property type="molecule type" value="Genomic_DNA"/>
</dbReference>
<name>A0A7J6RPB7_PEROL</name>
<protein>
    <submittedName>
        <fullName evidence="2">Putative ATP-dependent RNA helicase ddx60</fullName>
    </submittedName>
</protein>
<keyword evidence="2" id="KW-0547">Nucleotide-binding</keyword>
<keyword evidence="2" id="KW-0067">ATP-binding</keyword>
<keyword evidence="2" id="KW-0378">Hydrolase</keyword>